<name>A0ABQ9ILY0_9NEOP</name>
<reference evidence="2 3" key="1">
    <citation type="submission" date="2023-02" db="EMBL/GenBank/DDBJ databases">
        <title>LHISI_Scaffold_Assembly.</title>
        <authorList>
            <person name="Stuart O.P."/>
            <person name="Cleave R."/>
            <person name="Magrath M.J.L."/>
            <person name="Mikheyev A.S."/>
        </authorList>
    </citation>
    <scope>NUCLEOTIDE SEQUENCE [LARGE SCALE GENOMIC DNA]</scope>
    <source>
        <strain evidence="2">Daus_M_001</strain>
        <tissue evidence="2">Leg muscle</tissue>
    </source>
</reference>
<evidence type="ECO:0000313" key="2">
    <source>
        <dbReference type="EMBL" id="KAJ8897204.1"/>
    </source>
</evidence>
<proteinExistence type="predicted"/>
<keyword evidence="3" id="KW-1185">Reference proteome</keyword>
<comment type="caution">
    <text evidence="2">The sequence shown here is derived from an EMBL/GenBank/DDBJ whole genome shotgun (WGS) entry which is preliminary data.</text>
</comment>
<organism evidence="2 3">
    <name type="scientific">Dryococelus australis</name>
    <dbReference type="NCBI Taxonomy" id="614101"/>
    <lineage>
        <taxon>Eukaryota</taxon>
        <taxon>Metazoa</taxon>
        <taxon>Ecdysozoa</taxon>
        <taxon>Arthropoda</taxon>
        <taxon>Hexapoda</taxon>
        <taxon>Insecta</taxon>
        <taxon>Pterygota</taxon>
        <taxon>Neoptera</taxon>
        <taxon>Polyneoptera</taxon>
        <taxon>Phasmatodea</taxon>
        <taxon>Verophasmatodea</taxon>
        <taxon>Anareolatae</taxon>
        <taxon>Phasmatidae</taxon>
        <taxon>Eurycanthinae</taxon>
        <taxon>Dryococelus</taxon>
    </lineage>
</organism>
<gene>
    <name evidence="2" type="ORF">PR048_002550</name>
</gene>
<feature type="region of interest" description="Disordered" evidence="1">
    <location>
        <begin position="1"/>
        <end position="31"/>
    </location>
</feature>
<protein>
    <submittedName>
        <fullName evidence="2">Uncharacterized protein</fullName>
    </submittedName>
</protein>
<sequence>MGQKLQNVTKKKCSMDTVASSPTTHSRPSGEPLCWTMPLTDKFPPPSSSGVSLYSPRFTLIVWGSGGVVASALAFHQGDPSSMLGVRSRIFACGNRAGRCRLPAGFLGNSRLTGIYGSRLESPSLGGCYLALGHECIYPHWLSKPGFEEPPTPLQSIWHRLMGTISPGTRGEGWTGAYTWEAQWTLELERTSRAMQPLCWTMPLTDKFPPPSSSGVSLYSPRFTLIVWGSGGVVASALAFHQGDPSSMLGVRSRIFACGNRAGRCRLPAGFLGNSRLTGIYGSRLESPSLGGCYLALGHECIYPHWLSKPGFEEPPTPLQSIWHRLMGTISPGTRGEGWTGAYTWEAQWTLELERTSRAMLTVKQGDQVLGDIGRGVHQCRIKRRWNLRAGTPSGEFGWSQDLRGGEGGGGSFKTKQIISVLTVTSCSSHRLGSGSVVGAHLDSLLSPGRPARCLVAPSPGSLGMIDSGDLTGVTAPPPPFWRNR</sequence>
<evidence type="ECO:0000256" key="1">
    <source>
        <dbReference type="SAM" id="MobiDB-lite"/>
    </source>
</evidence>
<dbReference type="EMBL" id="JARBHB010000001">
    <property type="protein sequence ID" value="KAJ8897204.1"/>
    <property type="molecule type" value="Genomic_DNA"/>
</dbReference>
<evidence type="ECO:0000313" key="3">
    <source>
        <dbReference type="Proteomes" id="UP001159363"/>
    </source>
</evidence>
<dbReference type="Proteomes" id="UP001159363">
    <property type="component" value="Chromosome 1"/>
</dbReference>
<accession>A0ABQ9ILY0</accession>
<feature type="compositionally biased region" description="Polar residues" evidence="1">
    <location>
        <begin position="17"/>
        <end position="27"/>
    </location>
</feature>